<organism evidence="2 3">
    <name type="scientific">Lactobacillus crispatus FB077-07</name>
    <dbReference type="NCBI Taxonomy" id="883092"/>
    <lineage>
        <taxon>Bacteria</taxon>
        <taxon>Bacillati</taxon>
        <taxon>Bacillota</taxon>
        <taxon>Bacilli</taxon>
        <taxon>Lactobacillales</taxon>
        <taxon>Lactobacillaceae</taxon>
        <taxon>Lactobacillus</taxon>
    </lineage>
</organism>
<proteinExistence type="predicted"/>
<name>K1MCR7_9LACO</name>
<reference evidence="2 3" key="1">
    <citation type="submission" date="2012-07" db="EMBL/GenBank/DDBJ databases">
        <title>The Genome Sequence of Lactobacillus crispatus FB077-07.</title>
        <authorList>
            <consortium name="The Broad Institute Genome Sequencing Platform"/>
            <person name="Earl A."/>
            <person name="Ward D."/>
            <person name="Feldgarden M."/>
            <person name="Gevers D."/>
            <person name="Saerens B."/>
            <person name="Vaneechoutte M."/>
            <person name="Walker B."/>
            <person name="Young S.K."/>
            <person name="Zeng Q."/>
            <person name="Gargeya S."/>
            <person name="Fitzgerald M."/>
            <person name="Haas B."/>
            <person name="Abouelleil A."/>
            <person name="Alvarado L."/>
            <person name="Arachchi H.M."/>
            <person name="Berlin A.M."/>
            <person name="Chapman S.B."/>
            <person name="Goldberg J."/>
            <person name="Griggs A."/>
            <person name="Gujja S."/>
            <person name="Hansen M."/>
            <person name="Howarth C."/>
            <person name="Imamovic A."/>
            <person name="Larimer J."/>
            <person name="McCowen C."/>
            <person name="Montmayeur A."/>
            <person name="Murphy C."/>
            <person name="Neiman D."/>
            <person name="Pearson M."/>
            <person name="Priest M."/>
            <person name="Roberts A."/>
            <person name="Saif S."/>
            <person name="Shea T."/>
            <person name="Sisk P."/>
            <person name="Sykes S."/>
            <person name="Wortman J."/>
            <person name="Nusbaum C."/>
            <person name="Birren B."/>
        </authorList>
    </citation>
    <scope>NUCLEOTIDE SEQUENCE [LARGE SCALE GENOMIC DNA]</scope>
    <source>
        <strain evidence="2 3">FB077-07</strain>
    </source>
</reference>
<evidence type="ECO:0000313" key="3">
    <source>
        <dbReference type="Proteomes" id="UP000004722"/>
    </source>
</evidence>
<dbReference type="RefSeq" id="WP_005729964.1">
    <property type="nucleotide sequence ID" value="NZ_JH932275.1"/>
</dbReference>
<accession>K1MCR7</accession>
<dbReference type="HOGENOM" id="CLU_1622477_0_0_9"/>
<protein>
    <submittedName>
        <fullName evidence="2">Uncharacterized protein</fullName>
    </submittedName>
</protein>
<evidence type="ECO:0000256" key="1">
    <source>
        <dbReference type="SAM" id="Coils"/>
    </source>
</evidence>
<dbReference type="AlphaFoldDB" id="K1MCR7"/>
<keyword evidence="1" id="KW-0175">Coiled coil</keyword>
<dbReference type="PATRIC" id="fig|883092.3.peg.2448"/>
<evidence type="ECO:0000313" key="2">
    <source>
        <dbReference type="EMBL" id="EKB62042.1"/>
    </source>
</evidence>
<comment type="caution">
    <text evidence="2">The sequence shown here is derived from an EMBL/GenBank/DDBJ whole genome shotgun (WGS) entry which is preliminary data.</text>
</comment>
<feature type="coiled-coil region" evidence="1">
    <location>
        <begin position="138"/>
        <end position="165"/>
    </location>
</feature>
<dbReference type="EMBL" id="AGZG01000118">
    <property type="protein sequence ID" value="EKB62042.1"/>
    <property type="molecule type" value="Genomic_DNA"/>
</dbReference>
<dbReference type="Proteomes" id="UP000004722">
    <property type="component" value="Unassembled WGS sequence"/>
</dbReference>
<gene>
    <name evidence="2" type="ORF">HMPREF9249_02466</name>
</gene>
<sequence length="166" mass="20122">MEKKLQPYEKEFIDKTRLVLEKFKSIKDNKDYLYDLKDVTGAEIFNFRSVGDHMVEHTEILNFIIVPIWTKNSEFFDETNNYTIARTQFENYYADRMQIKPANMWQTPLKLAFSYCTYDYQINSFGKLENYVNKFISYESALEKFQDYSREYQKLMKLVAEHKKEK</sequence>